<feature type="transmembrane region" description="Helical" evidence="1">
    <location>
        <begin position="38"/>
        <end position="63"/>
    </location>
</feature>
<protein>
    <recommendedName>
        <fullName evidence="4">RiboL-PSP-HEPN domain-containing protein</fullName>
    </recommendedName>
</protein>
<evidence type="ECO:0000313" key="2">
    <source>
        <dbReference type="EMBL" id="NMU85407.1"/>
    </source>
</evidence>
<proteinExistence type="predicted"/>
<evidence type="ECO:0000256" key="1">
    <source>
        <dbReference type="SAM" id="Phobius"/>
    </source>
</evidence>
<comment type="caution">
    <text evidence="2">The sequence shown here is derived from an EMBL/GenBank/DDBJ whole genome shotgun (WGS) entry which is preliminary data.</text>
</comment>
<evidence type="ECO:0000313" key="3">
    <source>
        <dbReference type="Proteomes" id="UP000518904"/>
    </source>
</evidence>
<dbReference type="RefSeq" id="WP_141180041.1">
    <property type="nucleotide sequence ID" value="NZ_CP041202.1"/>
</dbReference>
<reference evidence="2 3" key="1">
    <citation type="submission" date="2020-04" db="EMBL/GenBank/DDBJ databases">
        <title>Whole-genome sequencing of Vibrio spp. from China reveals different genetic environments of blaCTX-M-14 among diverse lineages.</title>
        <authorList>
            <person name="Zheng Z."/>
            <person name="Ye L."/>
            <person name="Chen S."/>
        </authorList>
    </citation>
    <scope>NUCLEOTIDE SEQUENCE [LARGE SCALE GENOMIC DNA]</scope>
    <source>
        <strain evidence="2 3">Vb0551</strain>
    </source>
</reference>
<name>A0A7Y0SL02_VIBPH</name>
<feature type="transmembrane region" description="Helical" evidence="1">
    <location>
        <begin position="88"/>
        <end position="112"/>
    </location>
</feature>
<dbReference type="AlphaFoldDB" id="A0A7Y0SL02"/>
<feature type="transmembrane region" description="Helical" evidence="1">
    <location>
        <begin position="5"/>
        <end position="26"/>
    </location>
</feature>
<dbReference type="EMBL" id="JABCLB010002212">
    <property type="protein sequence ID" value="NMU85407.1"/>
    <property type="molecule type" value="Genomic_DNA"/>
</dbReference>
<dbReference type="Proteomes" id="UP000518904">
    <property type="component" value="Unassembled WGS sequence"/>
</dbReference>
<feature type="transmembrane region" description="Helical" evidence="1">
    <location>
        <begin position="118"/>
        <end position="144"/>
    </location>
</feature>
<keyword evidence="1" id="KW-0812">Transmembrane</keyword>
<evidence type="ECO:0008006" key="4">
    <source>
        <dbReference type="Google" id="ProtNLM"/>
    </source>
</evidence>
<accession>A0A7Y0SL02</accession>
<sequence>MAIKYIVMSTALGFVFLSVLSSMIGLHNPVFQMNENQILYLYSTSAQVLAGTYGLTLTGFIFFRNELSREQAEDDSLTDAVERLKKRYFNLLGIVTLSTFLTLILSNLVIAAESASEQLYLVILLNVAQSAYLVSLIVIIYFVFEVVAPGKIEKVSKQIQSELDVSGTTKTGSLENFLGNFNKMEELLSEYSERYKLTSKSGVRLKSRMPTSRTLDFLFRSSVIDSDLYKQGKNLVSLRNSLVHGAEPKVSVEMVKTSEEVLKQVRSALEKRP</sequence>
<keyword evidence="1" id="KW-1133">Transmembrane helix</keyword>
<keyword evidence="1" id="KW-0472">Membrane</keyword>
<gene>
    <name evidence="2" type="ORF">HKB16_21385</name>
</gene>
<organism evidence="2 3">
    <name type="scientific">Vibrio parahaemolyticus</name>
    <dbReference type="NCBI Taxonomy" id="670"/>
    <lineage>
        <taxon>Bacteria</taxon>
        <taxon>Pseudomonadati</taxon>
        <taxon>Pseudomonadota</taxon>
        <taxon>Gammaproteobacteria</taxon>
        <taxon>Vibrionales</taxon>
        <taxon>Vibrionaceae</taxon>
        <taxon>Vibrio</taxon>
    </lineage>
</organism>